<dbReference type="Gene3D" id="1.10.260.40">
    <property type="entry name" value="lambda repressor-like DNA-binding domains"/>
    <property type="match status" value="1"/>
</dbReference>
<dbReference type="PANTHER" id="PTHR30146">
    <property type="entry name" value="LACI-RELATED TRANSCRIPTIONAL REPRESSOR"/>
    <property type="match status" value="1"/>
</dbReference>
<dbReference type="SUPFAM" id="SSF47413">
    <property type="entry name" value="lambda repressor-like DNA-binding domains"/>
    <property type="match status" value="1"/>
</dbReference>
<dbReference type="PROSITE" id="PS50943">
    <property type="entry name" value="HTH_CROC1"/>
    <property type="match status" value="1"/>
</dbReference>
<dbReference type="Proteomes" id="UP001260980">
    <property type="component" value="Unassembled WGS sequence"/>
</dbReference>
<feature type="domain" description="HTH lacI-type" evidence="5">
    <location>
        <begin position="6"/>
        <end position="60"/>
    </location>
</feature>
<feature type="domain" description="HTH cro/C1-type" evidence="6">
    <location>
        <begin position="9"/>
        <end position="50"/>
    </location>
</feature>
<dbReference type="InterPro" id="IPR001387">
    <property type="entry name" value="Cro/C1-type_HTH"/>
</dbReference>
<evidence type="ECO:0000256" key="1">
    <source>
        <dbReference type="ARBA" id="ARBA00022491"/>
    </source>
</evidence>
<keyword evidence="3 7" id="KW-0238">DNA-binding</keyword>
<evidence type="ECO:0000259" key="5">
    <source>
        <dbReference type="PROSITE" id="PS50932"/>
    </source>
</evidence>
<keyword evidence="4" id="KW-0804">Transcription</keyword>
<dbReference type="Pfam" id="PF13377">
    <property type="entry name" value="Peripla_BP_3"/>
    <property type="match status" value="1"/>
</dbReference>
<accession>A0ABU3R5B4</accession>
<dbReference type="CDD" id="cd06267">
    <property type="entry name" value="PBP1_LacI_sugar_binding-like"/>
    <property type="match status" value="1"/>
</dbReference>
<dbReference type="EMBL" id="JAWCUD010000001">
    <property type="protein sequence ID" value="MDU0199454.1"/>
    <property type="molecule type" value="Genomic_DNA"/>
</dbReference>
<evidence type="ECO:0000313" key="7">
    <source>
        <dbReference type="EMBL" id="MDU0199454.1"/>
    </source>
</evidence>
<name>A0ABU3R5B4_9BACL</name>
<sequence length="347" mass="38821">MKKTDINSTEIAKLAGVSRSTVSRVINNYSNVPAETREKVLKVIQQYNYFPNVSAQVLAGKRARTIGLFLIEQGNVSGDMLTNMLIVSVIEHASEHGYYVLTHIIRDAKDTEMIKNVKEIFFQRRIDGGIFIGAAIHEPFIEELIDEGFVIGIVDQTLSDHPEPNRIVSKFNNDSGMKQAVAYLAGLGHSKIGVINGDMNRLSGQTKYEGYKTAMRMCGLQVNPNWVLNGDDFHERSGYKVIQKLMSQETDLPTAIIAANDSVAFGAIRALKEHKLRVPEDLSIIGFDDHALSEKHHPALTTIRVDFSDMLKRMTSCLITKIEQKTLDIKEITVDCSLVVRESCRRI</sequence>
<dbReference type="SMART" id="SM00354">
    <property type="entry name" value="HTH_LACI"/>
    <property type="match status" value="1"/>
</dbReference>
<evidence type="ECO:0000256" key="3">
    <source>
        <dbReference type="ARBA" id="ARBA00023125"/>
    </source>
</evidence>
<dbReference type="InterPro" id="IPR010982">
    <property type="entry name" value="Lambda_DNA-bd_dom_sf"/>
</dbReference>
<protein>
    <submittedName>
        <fullName evidence="7">LacI family DNA-binding transcriptional regulator</fullName>
    </submittedName>
</protein>
<dbReference type="PANTHER" id="PTHR30146:SF148">
    <property type="entry name" value="HTH-TYPE TRANSCRIPTIONAL REPRESSOR PURR-RELATED"/>
    <property type="match status" value="1"/>
</dbReference>
<dbReference type="InterPro" id="IPR028082">
    <property type="entry name" value="Peripla_BP_I"/>
</dbReference>
<evidence type="ECO:0000259" key="6">
    <source>
        <dbReference type="PROSITE" id="PS50943"/>
    </source>
</evidence>
<organism evidence="7 8">
    <name type="scientific">Paenibacillus violae</name>
    <dbReference type="NCBI Taxonomy" id="3077234"/>
    <lineage>
        <taxon>Bacteria</taxon>
        <taxon>Bacillati</taxon>
        <taxon>Bacillota</taxon>
        <taxon>Bacilli</taxon>
        <taxon>Bacillales</taxon>
        <taxon>Paenibacillaceae</taxon>
        <taxon>Paenibacillus</taxon>
    </lineage>
</organism>
<evidence type="ECO:0000256" key="4">
    <source>
        <dbReference type="ARBA" id="ARBA00023163"/>
    </source>
</evidence>
<keyword evidence="8" id="KW-1185">Reference proteome</keyword>
<comment type="caution">
    <text evidence="7">The sequence shown here is derived from an EMBL/GenBank/DDBJ whole genome shotgun (WGS) entry which is preliminary data.</text>
</comment>
<dbReference type="Gene3D" id="3.40.50.2300">
    <property type="match status" value="2"/>
</dbReference>
<dbReference type="InterPro" id="IPR000843">
    <property type="entry name" value="HTH_LacI"/>
</dbReference>
<keyword evidence="2" id="KW-0805">Transcription regulation</keyword>
<dbReference type="Pfam" id="PF00356">
    <property type="entry name" value="LacI"/>
    <property type="match status" value="1"/>
</dbReference>
<dbReference type="InterPro" id="IPR046335">
    <property type="entry name" value="LacI/GalR-like_sensor"/>
</dbReference>
<dbReference type="CDD" id="cd01392">
    <property type="entry name" value="HTH_LacI"/>
    <property type="match status" value="1"/>
</dbReference>
<evidence type="ECO:0000313" key="8">
    <source>
        <dbReference type="Proteomes" id="UP001260980"/>
    </source>
</evidence>
<evidence type="ECO:0000256" key="2">
    <source>
        <dbReference type="ARBA" id="ARBA00023015"/>
    </source>
</evidence>
<keyword evidence="1" id="KW-0678">Repressor</keyword>
<gene>
    <name evidence="7" type="ORF">RQP52_00060</name>
</gene>
<dbReference type="RefSeq" id="WP_315948630.1">
    <property type="nucleotide sequence ID" value="NZ_JAWCUD010000001.1"/>
</dbReference>
<dbReference type="PROSITE" id="PS50932">
    <property type="entry name" value="HTH_LACI_2"/>
    <property type="match status" value="1"/>
</dbReference>
<proteinExistence type="predicted"/>
<dbReference type="SUPFAM" id="SSF53822">
    <property type="entry name" value="Periplasmic binding protein-like I"/>
    <property type="match status" value="1"/>
</dbReference>
<dbReference type="GO" id="GO:0003677">
    <property type="term" value="F:DNA binding"/>
    <property type="evidence" value="ECO:0007669"/>
    <property type="project" value="UniProtKB-KW"/>
</dbReference>
<reference evidence="7 8" key="1">
    <citation type="submission" date="2023-10" db="EMBL/GenBank/DDBJ databases">
        <title>Paenibacillus strain PFR10 Genome sequencing and assembly.</title>
        <authorList>
            <person name="Kim I."/>
        </authorList>
    </citation>
    <scope>NUCLEOTIDE SEQUENCE [LARGE SCALE GENOMIC DNA]</scope>
    <source>
        <strain evidence="7 8">PFR10</strain>
    </source>
</reference>